<keyword evidence="6" id="KW-0324">Glycolysis</keyword>
<dbReference type="InterPro" id="IPR020809">
    <property type="entry name" value="Enolase_CS"/>
</dbReference>
<dbReference type="AlphaFoldDB" id="A0A9Q0SAH2"/>
<comment type="pathway">
    <text evidence="2">Carbohydrate degradation; glycolysis; pyruvate from D-glyceraldehyde 3-phosphate: step 4/5.</text>
</comment>
<organism evidence="10 11">
    <name type="scientific">Salix viminalis</name>
    <name type="common">Common osier</name>
    <name type="synonym">Basket willow</name>
    <dbReference type="NCBI Taxonomy" id="40686"/>
    <lineage>
        <taxon>Eukaryota</taxon>
        <taxon>Viridiplantae</taxon>
        <taxon>Streptophyta</taxon>
        <taxon>Embryophyta</taxon>
        <taxon>Tracheophyta</taxon>
        <taxon>Spermatophyta</taxon>
        <taxon>Magnoliopsida</taxon>
        <taxon>eudicotyledons</taxon>
        <taxon>Gunneridae</taxon>
        <taxon>Pentapetalae</taxon>
        <taxon>rosids</taxon>
        <taxon>fabids</taxon>
        <taxon>Malpighiales</taxon>
        <taxon>Salicaceae</taxon>
        <taxon>Saliceae</taxon>
        <taxon>Salix</taxon>
    </lineage>
</organism>
<sequence length="494" mass="54217">MSVQEYLDKHMLSRKIEDAVNAAVRAKTSDPVLFISNHMRKSVPSVITKIIGRQILDSRGIPTVEVDLFTNKGSFRASVPSGHVSGMYEAVELRDGDKGIYLGNSVTRAIKNINEKISEALVGMDPTLQSQIDQAMIDLNKTEKKGELGANAMLAVSIAACKAGAAEREVPLYKHISDLFGKNNPTLPVPAFTVISGGKHAGNNLAIQEIMILPIGANRFEEALQMGSETYHHLKLFLYTMQSLSGLEVNMSRKQAVIKEKYGEQGCNVGEDGGFSPNLSSVQEGLGLVKEAISRTGYGERIKMAIDVAATTFCKGTKYDLDYKTQNKSGQNFKSADDMINMYKELCAEYPIVSIEDPFDREDWEHIKQFSELGLCQVVGDDFLMSNYSRTKRAINESSCTALLLKVNQIGTVTEALEVVKLAKDAHWGVVASHRIGETEDSFIADLSVGLAMGQIKTGAPCRGERVAKYNQLLRIEEELGDQAVYAGEDWRAT</sequence>
<gene>
    <name evidence="10" type="ORF">OIU85_014538</name>
</gene>
<dbReference type="Gene3D" id="3.30.390.10">
    <property type="entry name" value="Enolase-like, N-terminal domain"/>
    <property type="match status" value="1"/>
</dbReference>
<dbReference type="SMART" id="SM01193">
    <property type="entry name" value="Enolase_N"/>
    <property type="match status" value="1"/>
</dbReference>
<evidence type="ECO:0000259" key="9">
    <source>
        <dbReference type="SMART" id="SM01193"/>
    </source>
</evidence>
<dbReference type="EC" id="4.2.1.11" evidence="4"/>
<dbReference type="PRINTS" id="PR00148">
    <property type="entry name" value="ENOLASE"/>
</dbReference>
<dbReference type="PANTHER" id="PTHR11902:SF56">
    <property type="entry name" value="CYTOSOLIC ENOLASE 3"/>
    <property type="match status" value="1"/>
</dbReference>
<dbReference type="SUPFAM" id="SSF51604">
    <property type="entry name" value="Enolase C-terminal domain-like"/>
    <property type="match status" value="1"/>
</dbReference>
<comment type="similarity">
    <text evidence="3">Belongs to the enolase family.</text>
</comment>
<dbReference type="PANTHER" id="PTHR11902">
    <property type="entry name" value="ENOLASE"/>
    <property type="match status" value="1"/>
</dbReference>
<evidence type="ECO:0000256" key="3">
    <source>
        <dbReference type="ARBA" id="ARBA00009604"/>
    </source>
</evidence>
<dbReference type="FunFam" id="3.20.20.120:FF:000002">
    <property type="entry name" value="Enolase 1"/>
    <property type="match status" value="1"/>
</dbReference>
<evidence type="ECO:0000256" key="4">
    <source>
        <dbReference type="ARBA" id="ARBA00012058"/>
    </source>
</evidence>
<dbReference type="OrthoDB" id="1739814at2759"/>
<dbReference type="InterPro" id="IPR029017">
    <property type="entry name" value="Enolase-like_N"/>
</dbReference>
<evidence type="ECO:0000313" key="10">
    <source>
        <dbReference type="EMBL" id="KAJ6670684.1"/>
    </source>
</evidence>
<dbReference type="EMBL" id="JAPFFL010000019">
    <property type="protein sequence ID" value="KAJ6670684.1"/>
    <property type="molecule type" value="Genomic_DNA"/>
</dbReference>
<dbReference type="Gene3D" id="3.20.20.120">
    <property type="entry name" value="Enolase-like C-terminal domain"/>
    <property type="match status" value="1"/>
</dbReference>
<evidence type="ECO:0000256" key="1">
    <source>
        <dbReference type="ARBA" id="ARBA00001946"/>
    </source>
</evidence>
<feature type="domain" description="Enolase C-terminal TIM barrel" evidence="8">
    <location>
        <begin position="184"/>
        <end position="494"/>
    </location>
</feature>
<comment type="caution">
    <text evidence="10">The sequence shown here is derived from an EMBL/GenBank/DDBJ whole genome shotgun (WGS) entry which is preliminary data.</text>
</comment>
<dbReference type="CDD" id="cd03313">
    <property type="entry name" value="enolase"/>
    <property type="match status" value="1"/>
</dbReference>
<comment type="cofactor">
    <cofactor evidence="1">
        <name>Mg(2+)</name>
        <dbReference type="ChEBI" id="CHEBI:18420"/>
    </cofactor>
</comment>
<dbReference type="SFLD" id="SFLDS00001">
    <property type="entry name" value="Enolase"/>
    <property type="match status" value="1"/>
</dbReference>
<keyword evidence="7" id="KW-0456">Lyase</keyword>
<dbReference type="InterPro" id="IPR000941">
    <property type="entry name" value="Enolase"/>
</dbReference>
<dbReference type="CDD" id="cd22962">
    <property type="entry name" value="DD_AtENO3-like"/>
    <property type="match status" value="1"/>
</dbReference>
<dbReference type="InterPro" id="IPR020811">
    <property type="entry name" value="Enolase_N"/>
</dbReference>
<dbReference type="GO" id="GO:0006096">
    <property type="term" value="P:glycolytic process"/>
    <property type="evidence" value="ECO:0007669"/>
    <property type="project" value="UniProtKB-KW"/>
</dbReference>
<dbReference type="HAMAP" id="MF_00318">
    <property type="entry name" value="Enolase"/>
    <property type="match status" value="1"/>
</dbReference>
<keyword evidence="5" id="KW-0460">Magnesium</keyword>
<accession>A0A9Q0SAH2</accession>
<evidence type="ECO:0000256" key="2">
    <source>
        <dbReference type="ARBA" id="ARBA00005031"/>
    </source>
</evidence>
<evidence type="ECO:0000313" key="11">
    <source>
        <dbReference type="Proteomes" id="UP001151529"/>
    </source>
</evidence>
<dbReference type="InterPro" id="IPR020810">
    <property type="entry name" value="Enolase_C"/>
</dbReference>
<name>A0A9Q0SAH2_SALVM</name>
<dbReference type="SMART" id="SM01192">
    <property type="entry name" value="Enolase_C"/>
    <property type="match status" value="1"/>
</dbReference>
<protein>
    <recommendedName>
        <fullName evidence="4">phosphopyruvate hydratase</fullName>
        <ecNumber evidence="4">4.2.1.11</ecNumber>
    </recommendedName>
</protein>
<feature type="domain" description="Enolase N-terminal" evidence="9">
    <location>
        <begin position="47"/>
        <end position="176"/>
    </location>
</feature>
<dbReference type="SUPFAM" id="SSF54826">
    <property type="entry name" value="Enolase N-terminal domain-like"/>
    <property type="match status" value="1"/>
</dbReference>
<proteinExistence type="inferred from homology"/>
<reference evidence="10" key="1">
    <citation type="submission" date="2022-11" db="EMBL/GenBank/DDBJ databases">
        <authorList>
            <person name="Hyden B.L."/>
            <person name="Feng K."/>
            <person name="Yates T."/>
            <person name="Jawdy S."/>
            <person name="Smart L.B."/>
            <person name="Muchero W."/>
        </authorList>
    </citation>
    <scope>NUCLEOTIDE SEQUENCE</scope>
    <source>
        <tissue evidence="10">Shoot tip</tissue>
    </source>
</reference>
<keyword evidence="11" id="KW-1185">Reference proteome</keyword>
<evidence type="ECO:0000259" key="8">
    <source>
        <dbReference type="SMART" id="SM01192"/>
    </source>
</evidence>
<dbReference type="GO" id="GO:0000015">
    <property type="term" value="C:phosphopyruvate hydratase complex"/>
    <property type="evidence" value="ECO:0007669"/>
    <property type="project" value="InterPro"/>
</dbReference>
<dbReference type="Pfam" id="PF00113">
    <property type="entry name" value="Enolase_C"/>
    <property type="match status" value="1"/>
</dbReference>
<dbReference type="GO" id="GO:0004634">
    <property type="term" value="F:phosphopyruvate hydratase activity"/>
    <property type="evidence" value="ECO:0007669"/>
    <property type="project" value="UniProtKB-EC"/>
</dbReference>
<evidence type="ECO:0000256" key="7">
    <source>
        <dbReference type="ARBA" id="ARBA00023239"/>
    </source>
</evidence>
<dbReference type="Pfam" id="PF03952">
    <property type="entry name" value="Enolase_N"/>
    <property type="match status" value="1"/>
</dbReference>
<dbReference type="NCBIfam" id="TIGR01060">
    <property type="entry name" value="eno"/>
    <property type="match status" value="1"/>
</dbReference>
<dbReference type="InterPro" id="IPR036849">
    <property type="entry name" value="Enolase-like_C_sf"/>
</dbReference>
<dbReference type="Proteomes" id="UP001151529">
    <property type="component" value="Chromosome 9"/>
</dbReference>
<dbReference type="GO" id="GO:0000287">
    <property type="term" value="F:magnesium ion binding"/>
    <property type="evidence" value="ECO:0007669"/>
    <property type="project" value="InterPro"/>
</dbReference>
<evidence type="ECO:0000256" key="5">
    <source>
        <dbReference type="ARBA" id="ARBA00022842"/>
    </source>
</evidence>
<dbReference type="PROSITE" id="PS00164">
    <property type="entry name" value="ENOLASE"/>
    <property type="match status" value="1"/>
</dbReference>
<evidence type="ECO:0000256" key="6">
    <source>
        <dbReference type="ARBA" id="ARBA00023152"/>
    </source>
</evidence>
<reference evidence="10" key="2">
    <citation type="journal article" date="2023" name="Int. J. Mol. Sci.">
        <title>De Novo Assembly and Annotation of 11 Diverse Shrub Willow (Salix) Genomes Reveals Novel Gene Organization in Sex-Linked Regions.</title>
        <authorList>
            <person name="Hyden B."/>
            <person name="Feng K."/>
            <person name="Yates T.B."/>
            <person name="Jawdy S."/>
            <person name="Cereghino C."/>
            <person name="Smart L.B."/>
            <person name="Muchero W."/>
        </authorList>
    </citation>
    <scope>NUCLEOTIDE SEQUENCE [LARGE SCALE GENOMIC DNA]</scope>
    <source>
        <tissue evidence="10">Shoot tip</tissue>
    </source>
</reference>